<dbReference type="EMBL" id="MU273471">
    <property type="protein sequence ID" value="KAI0036409.1"/>
    <property type="molecule type" value="Genomic_DNA"/>
</dbReference>
<organism evidence="1 2">
    <name type="scientific">Vararia minispora EC-137</name>
    <dbReference type="NCBI Taxonomy" id="1314806"/>
    <lineage>
        <taxon>Eukaryota</taxon>
        <taxon>Fungi</taxon>
        <taxon>Dikarya</taxon>
        <taxon>Basidiomycota</taxon>
        <taxon>Agaricomycotina</taxon>
        <taxon>Agaricomycetes</taxon>
        <taxon>Russulales</taxon>
        <taxon>Lachnocladiaceae</taxon>
        <taxon>Vararia</taxon>
    </lineage>
</organism>
<name>A0ACB8QX51_9AGAM</name>
<comment type="caution">
    <text evidence="1">The sequence shown here is derived from an EMBL/GenBank/DDBJ whole genome shotgun (WGS) entry which is preliminary data.</text>
</comment>
<keyword evidence="2" id="KW-1185">Reference proteome</keyword>
<evidence type="ECO:0000313" key="2">
    <source>
        <dbReference type="Proteomes" id="UP000814128"/>
    </source>
</evidence>
<proteinExistence type="predicted"/>
<accession>A0ACB8QX51</accession>
<reference evidence="1" key="2">
    <citation type="journal article" date="2022" name="New Phytol.">
        <title>Evolutionary transition to the ectomycorrhizal habit in the genomes of a hyperdiverse lineage of mushroom-forming fungi.</title>
        <authorList>
            <person name="Looney B."/>
            <person name="Miyauchi S."/>
            <person name="Morin E."/>
            <person name="Drula E."/>
            <person name="Courty P.E."/>
            <person name="Kohler A."/>
            <person name="Kuo A."/>
            <person name="LaButti K."/>
            <person name="Pangilinan J."/>
            <person name="Lipzen A."/>
            <person name="Riley R."/>
            <person name="Andreopoulos W."/>
            <person name="He G."/>
            <person name="Johnson J."/>
            <person name="Nolan M."/>
            <person name="Tritt A."/>
            <person name="Barry K.W."/>
            <person name="Grigoriev I.V."/>
            <person name="Nagy L.G."/>
            <person name="Hibbett D."/>
            <person name="Henrissat B."/>
            <person name="Matheny P.B."/>
            <person name="Labbe J."/>
            <person name="Martin F.M."/>
        </authorList>
    </citation>
    <scope>NUCLEOTIDE SEQUENCE</scope>
    <source>
        <strain evidence="1">EC-137</strain>
    </source>
</reference>
<sequence>MTEYTSDSEAVANYFATQRRVADWAMEVSTAASASASSSSSPLTPAAPEPLPSRSPSAASGSSSHSLPPRMLLRYPDGHDIAIGPTEAERERAEARRRGPDVRRRRRWHADSDAAEGPLSPDEGQGQDISGVESPYDDNDVSRRPIVVHLPVSAPSVQPVWDADGAQPILIYPPATTLSAQNNSDSRAPALFVYLTPFRLLTSALIAGLGIPKAVVSYQGASAPATTLDWVSAVGVGLVCVLPFLFVCARPLMVEQAHADYSTATGANHSTLLRITSILFRPPSEPRPRFPGCKGNPPPTRTKAHRSGKEAAAGLLRGGNAWSEGSTGHTQRRLHVTAAPAAKTCFGDHPVVRSHSL</sequence>
<gene>
    <name evidence="1" type="ORF">K488DRAFT_82028</name>
</gene>
<protein>
    <submittedName>
        <fullName evidence="1">Uncharacterized protein</fullName>
    </submittedName>
</protein>
<dbReference type="Proteomes" id="UP000814128">
    <property type="component" value="Unassembled WGS sequence"/>
</dbReference>
<reference evidence="1" key="1">
    <citation type="submission" date="2021-02" db="EMBL/GenBank/DDBJ databases">
        <authorList>
            <consortium name="DOE Joint Genome Institute"/>
            <person name="Ahrendt S."/>
            <person name="Looney B.P."/>
            <person name="Miyauchi S."/>
            <person name="Morin E."/>
            <person name="Drula E."/>
            <person name="Courty P.E."/>
            <person name="Chicoki N."/>
            <person name="Fauchery L."/>
            <person name="Kohler A."/>
            <person name="Kuo A."/>
            <person name="Labutti K."/>
            <person name="Pangilinan J."/>
            <person name="Lipzen A."/>
            <person name="Riley R."/>
            <person name="Andreopoulos W."/>
            <person name="He G."/>
            <person name="Johnson J."/>
            <person name="Barry K.W."/>
            <person name="Grigoriev I.V."/>
            <person name="Nagy L."/>
            <person name="Hibbett D."/>
            <person name="Henrissat B."/>
            <person name="Matheny P.B."/>
            <person name="Labbe J."/>
            <person name="Martin F."/>
        </authorList>
    </citation>
    <scope>NUCLEOTIDE SEQUENCE</scope>
    <source>
        <strain evidence="1">EC-137</strain>
    </source>
</reference>
<evidence type="ECO:0000313" key="1">
    <source>
        <dbReference type="EMBL" id="KAI0036409.1"/>
    </source>
</evidence>